<gene>
    <name evidence="1" type="ORF">SDC9_193793</name>
</gene>
<dbReference type="EMBL" id="VSSQ01106691">
    <property type="protein sequence ID" value="MPN46210.1"/>
    <property type="molecule type" value="Genomic_DNA"/>
</dbReference>
<proteinExistence type="predicted"/>
<organism evidence="1">
    <name type="scientific">bioreactor metagenome</name>
    <dbReference type="NCBI Taxonomy" id="1076179"/>
    <lineage>
        <taxon>unclassified sequences</taxon>
        <taxon>metagenomes</taxon>
        <taxon>ecological metagenomes</taxon>
    </lineage>
</organism>
<evidence type="ECO:0000313" key="1">
    <source>
        <dbReference type="EMBL" id="MPN46210.1"/>
    </source>
</evidence>
<name>A0A645I523_9ZZZZ</name>
<dbReference type="AlphaFoldDB" id="A0A645I523"/>
<accession>A0A645I523</accession>
<reference evidence="1" key="1">
    <citation type="submission" date="2019-08" db="EMBL/GenBank/DDBJ databases">
        <authorList>
            <person name="Kucharzyk K."/>
            <person name="Murdoch R.W."/>
            <person name="Higgins S."/>
            <person name="Loffler F."/>
        </authorList>
    </citation>
    <scope>NUCLEOTIDE SEQUENCE</scope>
</reference>
<comment type="caution">
    <text evidence="1">The sequence shown here is derived from an EMBL/GenBank/DDBJ whole genome shotgun (WGS) entry which is preliminary data.</text>
</comment>
<protein>
    <submittedName>
        <fullName evidence="1">Uncharacterized protein</fullName>
    </submittedName>
</protein>
<sequence>MELGYADLDAEGCARVLEGYIAYLNKYPNFSVLILDDFAHLHEGACWQLKREHHIAINDWQSPRPVMVYSDQLMLLREFQAHFDRLWALGAGGAGGRGNAILILKDVLARLRARHRSTEGGTT</sequence>